<dbReference type="OrthoDB" id="3483199at2"/>
<feature type="compositionally biased region" description="Basic and acidic residues" evidence="1">
    <location>
        <begin position="105"/>
        <end position="116"/>
    </location>
</feature>
<dbReference type="STRING" id="1993.SAMN04489713_104335"/>
<dbReference type="GO" id="GO:0006352">
    <property type="term" value="P:DNA-templated transcription initiation"/>
    <property type="evidence" value="ECO:0007669"/>
    <property type="project" value="InterPro"/>
</dbReference>
<dbReference type="EMBL" id="FOVH01000004">
    <property type="protein sequence ID" value="SFO16346.1"/>
    <property type="molecule type" value="Genomic_DNA"/>
</dbReference>
<dbReference type="Gene3D" id="1.10.1740.10">
    <property type="match status" value="1"/>
</dbReference>
<dbReference type="InterPro" id="IPR013325">
    <property type="entry name" value="RNA_pol_sigma_r2"/>
</dbReference>
<sequence>MPRYRVHCGGGYWEEYGRRFVQAALPHLDEIYSIALHMTGERAEAEEIVLETYSQAFYSFGQRRPLEPLEMWLYAILLQVVAETPLLSPIRPVGRGTRTSGPLEAGERMSMTDEHKRERLRDIEADLDRLRQDLIPPPGDAHDYIDSAQDLNAREEIGGMIETLEAERERLRAQLGLSEA</sequence>
<gene>
    <name evidence="2" type="ORF">SAMN04489713_104335</name>
</gene>
<proteinExistence type="predicted"/>
<name>A0A1I5EY69_9ACTN</name>
<dbReference type="InParanoid" id="A0A1I5EY69"/>
<evidence type="ECO:0000256" key="1">
    <source>
        <dbReference type="SAM" id="MobiDB-lite"/>
    </source>
</evidence>
<dbReference type="AlphaFoldDB" id="A0A1I5EY69"/>
<keyword evidence="3" id="KW-1185">Reference proteome</keyword>
<dbReference type="SUPFAM" id="SSF88946">
    <property type="entry name" value="Sigma2 domain of RNA polymerase sigma factors"/>
    <property type="match status" value="1"/>
</dbReference>
<feature type="region of interest" description="Disordered" evidence="1">
    <location>
        <begin position="92"/>
        <end position="116"/>
    </location>
</feature>
<reference evidence="2 3" key="1">
    <citation type="submission" date="2016-10" db="EMBL/GenBank/DDBJ databases">
        <authorList>
            <person name="de Groot N.N."/>
        </authorList>
    </citation>
    <scope>NUCLEOTIDE SEQUENCE [LARGE SCALE GENOMIC DNA]</scope>
    <source>
        <strain evidence="2 3">DSM 43067</strain>
    </source>
</reference>
<organism evidence="2 3">
    <name type="scientific">Actinomadura madurae</name>
    <dbReference type="NCBI Taxonomy" id="1993"/>
    <lineage>
        <taxon>Bacteria</taxon>
        <taxon>Bacillati</taxon>
        <taxon>Actinomycetota</taxon>
        <taxon>Actinomycetes</taxon>
        <taxon>Streptosporangiales</taxon>
        <taxon>Thermomonosporaceae</taxon>
        <taxon>Actinomadura</taxon>
    </lineage>
</organism>
<evidence type="ECO:0000313" key="3">
    <source>
        <dbReference type="Proteomes" id="UP000183413"/>
    </source>
</evidence>
<protein>
    <recommendedName>
        <fullName evidence="4">RNA polymerase sigma factor, sigma-70 family</fullName>
    </recommendedName>
</protein>
<dbReference type="GO" id="GO:0003700">
    <property type="term" value="F:DNA-binding transcription factor activity"/>
    <property type="evidence" value="ECO:0007669"/>
    <property type="project" value="InterPro"/>
</dbReference>
<evidence type="ECO:0000313" key="2">
    <source>
        <dbReference type="EMBL" id="SFO16346.1"/>
    </source>
</evidence>
<evidence type="ECO:0008006" key="4">
    <source>
        <dbReference type="Google" id="ProtNLM"/>
    </source>
</evidence>
<dbReference type="Proteomes" id="UP000183413">
    <property type="component" value="Unassembled WGS sequence"/>
</dbReference>
<dbReference type="RefSeq" id="WP_075021142.1">
    <property type="nucleotide sequence ID" value="NZ_FOVH01000004.1"/>
</dbReference>
<accession>A0A1I5EY69</accession>